<gene>
    <name evidence="1" type="ORF">BpHYR1_002499</name>
</gene>
<protein>
    <submittedName>
        <fullName evidence="1">Uncharacterized protein</fullName>
    </submittedName>
</protein>
<sequence length="73" mass="8635">MYKHSNRLNFLLPKKIYEQDKNTIYMIKRKSKSITLKFTLDRSSDLITNISFGIGKIRDDDSYSLVVVLLFFI</sequence>
<evidence type="ECO:0000313" key="2">
    <source>
        <dbReference type="Proteomes" id="UP000276133"/>
    </source>
</evidence>
<evidence type="ECO:0000313" key="1">
    <source>
        <dbReference type="EMBL" id="RNA14194.1"/>
    </source>
</evidence>
<name>A0A3M7QSW9_BRAPC</name>
<dbReference type="AlphaFoldDB" id="A0A3M7QSW9"/>
<organism evidence="1 2">
    <name type="scientific">Brachionus plicatilis</name>
    <name type="common">Marine rotifer</name>
    <name type="synonym">Brachionus muelleri</name>
    <dbReference type="NCBI Taxonomy" id="10195"/>
    <lineage>
        <taxon>Eukaryota</taxon>
        <taxon>Metazoa</taxon>
        <taxon>Spiralia</taxon>
        <taxon>Gnathifera</taxon>
        <taxon>Rotifera</taxon>
        <taxon>Eurotatoria</taxon>
        <taxon>Monogononta</taxon>
        <taxon>Pseudotrocha</taxon>
        <taxon>Ploima</taxon>
        <taxon>Brachionidae</taxon>
        <taxon>Brachionus</taxon>
    </lineage>
</organism>
<comment type="caution">
    <text evidence="1">The sequence shown here is derived from an EMBL/GenBank/DDBJ whole genome shotgun (WGS) entry which is preliminary data.</text>
</comment>
<dbReference type="EMBL" id="REGN01005242">
    <property type="protein sequence ID" value="RNA14194.1"/>
    <property type="molecule type" value="Genomic_DNA"/>
</dbReference>
<keyword evidence="2" id="KW-1185">Reference proteome</keyword>
<reference evidence="1 2" key="1">
    <citation type="journal article" date="2018" name="Sci. Rep.">
        <title>Genomic signatures of local adaptation to the degree of environmental predictability in rotifers.</title>
        <authorList>
            <person name="Franch-Gras L."/>
            <person name="Hahn C."/>
            <person name="Garcia-Roger E.M."/>
            <person name="Carmona M.J."/>
            <person name="Serra M."/>
            <person name="Gomez A."/>
        </authorList>
    </citation>
    <scope>NUCLEOTIDE SEQUENCE [LARGE SCALE GENOMIC DNA]</scope>
    <source>
        <strain evidence="1">HYR1</strain>
    </source>
</reference>
<proteinExistence type="predicted"/>
<accession>A0A3M7QSW9</accession>
<dbReference type="Proteomes" id="UP000276133">
    <property type="component" value="Unassembled WGS sequence"/>
</dbReference>